<dbReference type="GeneID" id="13440278"/>
<evidence type="ECO:0000256" key="1">
    <source>
        <dbReference type="SAM" id="MobiDB-lite"/>
    </source>
</evidence>
<sequence length="420" mass="44305">MAKGQTQKQFFSPISRCDQSYGTFFSRTPLQTALPNGAIVHPALLSSTSAAKVGKSREGSRCSRTRTVPFEYKMGVLPRVLLVIGISITLSSSRAPIAAAGTELSKTSAQTCDNTGGVTVQFPEAGRSVQFKCGSPFDTLVPSDPLYVFVAAAAPQGRNHLGLKGEQEVAEDITVAGHTKKLLRDLYKDATLDHGSGNDSGYTLQIPDTSRTEEGKTLKYFCKRGGKSVLDVAKDACPVTIRIPAKKQEPGTDDSSEDDPQQPENVLTCTAESGKQKATVSKANQTVQFSCDPPATSTLTPEAALKVFDNKDGACTKEVDLSTLVPQARRSEREGNGVYTVTFPQLPSEKQALCYSCSTTGGSGSLRTAACQIHIDVSAATAVSTTTHTTSNATSRVHAAISQAVVGILFVSVAGIACLS</sequence>
<dbReference type="eggNOG" id="ENOG502TMFB">
    <property type="taxonomic scope" value="Eukaryota"/>
</dbReference>
<dbReference type="RefSeq" id="XP_003881326.1">
    <property type="nucleotide sequence ID" value="XM_003881277.1"/>
</dbReference>
<gene>
    <name evidence="4" type="ORF">BN1204_043600</name>
    <name evidence="3" type="ORF">NCLIV_043600</name>
</gene>
<dbReference type="EMBL" id="LN714484">
    <property type="protein sequence ID" value="CEL68607.1"/>
    <property type="molecule type" value="Genomic_DNA"/>
</dbReference>
<dbReference type="GO" id="GO:0016020">
    <property type="term" value="C:membrane"/>
    <property type="evidence" value="ECO:0007669"/>
    <property type="project" value="InterPro"/>
</dbReference>
<dbReference type="Proteomes" id="UP000007494">
    <property type="component" value="Chromosome IX"/>
</dbReference>
<dbReference type="VEuPathDB" id="ToxoDB:NCLIV_043600"/>
<feature type="compositionally biased region" description="Acidic residues" evidence="1">
    <location>
        <begin position="251"/>
        <end position="261"/>
    </location>
</feature>
<dbReference type="Pfam" id="PF04092">
    <property type="entry name" value="SAG"/>
    <property type="match status" value="2"/>
</dbReference>
<reference evidence="4" key="4">
    <citation type="journal article" date="2015" name="PLoS ONE">
        <title>Comprehensive Evaluation of Toxoplasma gondii VEG and Neospora caninum LIV Genomes with Tachyzoite Stage Transcriptome and Proteome Defines Novel Transcript Features.</title>
        <authorList>
            <person name="Ramaprasad A."/>
            <person name="Mourier T."/>
            <person name="Naeem R."/>
            <person name="Malas T.B."/>
            <person name="Moussa E."/>
            <person name="Panigrahi A."/>
            <person name="Vermont S.J."/>
            <person name="Otto T.D."/>
            <person name="Wastling J."/>
            <person name="Pain A."/>
        </authorList>
    </citation>
    <scope>NUCLEOTIDE SEQUENCE</scope>
    <source>
        <strain evidence="4">Liverpool</strain>
    </source>
</reference>
<dbReference type="AlphaFoldDB" id="F0VCH1"/>
<keyword evidence="5" id="KW-1185">Reference proteome</keyword>
<dbReference type="InParanoid" id="F0VCH1"/>
<feature type="domain" description="SRS" evidence="2">
    <location>
        <begin position="265"/>
        <end position="377"/>
    </location>
</feature>
<dbReference type="OMA" id="GACTKEV"/>
<dbReference type="OrthoDB" id="333567at2759"/>
<evidence type="ECO:0000313" key="3">
    <source>
        <dbReference type="EMBL" id="CBZ51293.1"/>
    </source>
</evidence>
<evidence type="ECO:0000259" key="2">
    <source>
        <dbReference type="Pfam" id="PF04092"/>
    </source>
</evidence>
<feature type="region of interest" description="Disordered" evidence="1">
    <location>
        <begin position="243"/>
        <end position="265"/>
    </location>
</feature>
<dbReference type="EMBL" id="FR823385">
    <property type="protein sequence ID" value="CBZ51293.1"/>
    <property type="molecule type" value="Genomic_DNA"/>
</dbReference>
<proteinExistence type="predicted"/>
<reference evidence="3" key="2">
    <citation type="submission" date="2011-03" db="EMBL/GenBank/DDBJ databases">
        <title>Comparative genomics and transcriptomics of Neospora caninum and Toxoplasma gondii.</title>
        <authorList>
            <person name="Reid A.J."/>
            <person name="Sohal A."/>
            <person name="Harris D."/>
            <person name="Quail M."/>
            <person name="Sanders M."/>
            <person name="Berriman M."/>
            <person name="Wastling J.M."/>
            <person name="Pain A."/>
        </authorList>
    </citation>
    <scope>NUCLEOTIDE SEQUENCE</scope>
    <source>
        <strain evidence="3">Liverpool</strain>
    </source>
</reference>
<evidence type="ECO:0000313" key="5">
    <source>
        <dbReference type="Proteomes" id="UP000007494"/>
    </source>
</evidence>
<reference evidence="3" key="1">
    <citation type="submission" date="2011-02" db="EMBL/GenBank/DDBJ databases">
        <authorList>
            <person name="Aslett M."/>
        </authorList>
    </citation>
    <scope>NUCLEOTIDE SEQUENCE</scope>
    <source>
        <strain evidence="3">Liverpool</strain>
    </source>
</reference>
<accession>F0VCH1</accession>
<dbReference type="InterPro" id="IPR036755">
    <property type="entry name" value="SRS_dom_sf"/>
</dbReference>
<evidence type="ECO:0000313" key="4">
    <source>
        <dbReference type="EMBL" id="CEL68607.1"/>
    </source>
</evidence>
<name>F0VCH1_NEOCL</name>
<protein>
    <submittedName>
        <fullName evidence="3 4">Srs domain-containing protein</fullName>
    </submittedName>
</protein>
<dbReference type="SUPFAM" id="SSF74877">
    <property type="entry name" value="Major surface antigen p30, SAG1"/>
    <property type="match status" value="1"/>
</dbReference>
<dbReference type="InterPro" id="IPR007226">
    <property type="entry name" value="SRS_dom"/>
</dbReference>
<dbReference type="Gene3D" id="2.60.40.1320">
    <property type="entry name" value="SRS domain"/>
    <property type="match status" value="2"/>
</dbReference>
<organism evidence="3 5">
    <name type="scientific">Neospora caninum (strain Liverpool)</name>
    <dbReference type="NCBI Taxonomy" id="572307"/>
    <lineage>
        <taxon>Eukaryota</taxon>
        <taxon>Sar</taxon>
        <taxon>Alveolata</taxon>
        <taxon>Apicomplexa</taxon>
        <taxon>Conoidasida</taxon>
        <taxon>Coccidia</taxon>
        <taxon>Eucoccidiorida</taxon>
        <taxon>Eimeriorina</taxon>
        <taxon>Sarcocystidae</taxon>
        <taxon>Neospora</taxon>
    </lineage>
</organism>
<feature type="domain" description="SRS" evidence="2">
    <location>
        <begin position="115"/>
        <end position="243"/>
    </location>
</feature>
<reference evidence="5" key="3">
    <citation type="journal article" date="2012" name="PLoS Pathog.">
        <title>Comparative genomics of the apicomplexan parasites Toxoplasma gondii and Neospora caninum: Coccidia differing in host range and transmission strategy.</title>
        <authorList>
            <person name="Reid A.J."/>
            <person name="Vermont S.J."/>
            <person name="Cotton J.A."/>
            <person name="Harris D."/>
            <person name="Hill-Cawthorne G.A."/>
            <person name="Konen-Waisman S."/>
            <person name="Latham S.M."/>
            <person name="Mourier T."/>
            <person name="Norton R."/>
            <person name="Quail M.A."/>
            <person name="Sanders M."/>
            <person name="Shanmugam D."/>
            <person name="Sohal A."/>
            <person name="Wasmuth J.D."/>
            <person name="Brunk B."/>
            <person name="Grigg M.E."/>
            <person name="Howard J.C."/>
            <person name="Parkinson J."/>
            <person name="Roos D.S."/>
            <person name="Trees A.J."/>
            <person name="Berriman M."/>
            <person name="Pain A."/>
            <person name="Wastling J.M."/>
        </authorList>
    </citation>
    <scope>NUCLEOTIDE SEQUENCE [LARGE SCALE GENOMIC DNA]</scope>
    <source>
        <strain evidence="5">Liverpool</strain>
    </source>
</reference>